<dbReference type="PIRSF" id="PIRSF000337">
    <property type="entry name" value="NTA_MOA"/>
    <property type="match status" value="1"/>
</dbReference>
<dbReference type="InterPro" id="IPR036661">
    <property type="entry name" value="Luciferase-like_sf"/>
</dbReference>
<protein>
    <submittedName>
        <fullName evidence="8">NtaA/DmoA family FMN-dependent monooxygenase</fullName>
        <ecNumber evidence="8">1.14.-.-</ecNumber>
    </submittedName>
</protein>
<dbReference type="InterPro" id="IPR011251">
    <property type="entry name" value="Luciferase-like_dom"/>
</dbReference>
<dbReference type="PANTHER" id="PTHR30011">
    <property type="entry name" value="ALKANESULFONATE MONOOXYGENASE-RELATED"/>
    <property type="match status" value="1"/>
</dbReference>
<comment type="similarity">
    <text evidence="5">Belongs to the NtaA/SnaA/DszA monooxygenase family.</text>
</comment>
<feature type="binding site" evidence="6">
    <location>
        <position position="223"/>
    </location>
    <ligand>
        <name>FMN</name>
        <dbReference type="ChEBI" id="CHEBI:58210"/>
    </ligand>
</feature>
<dbReference type="EMBL" id="JABEQH010000003">
    <property type="protein sequence ID" value="MBB2174970.1"/>
    <property type="molecule type" value="Genomic_DNA"/>
</dbReference>
<dbReference type="InterPro" id="IPR051260">
    <property type="entry name" value="Diverse_substr_monoxygenases"/>
</dbReference>
<feature type="binding site" evidence="6">
    <location>
        <position position="98"/>
    </location>
    <ligand>
        <name>FMN</name>
        <dbReference type="ChEBI" id="CHEBI:58210"/>
    </ligand>
</feature>
<feature type="binding site" evidence="6">
    <location>
        <position position="152"/>
    </location>
    <ligand>
        <name>FMN</name>
        <dbReference type="ChEBI" id="CHEBI:58210"/>
    </ligand>
</feature>
<evidence type="ECO:0000256" key="6">
    <source>
        <dbReference type="PIRSR" id="PIRSR000337-1"/>
    </source>
</evidence>
<dbReference type="SUPFAM" id="SSF51679">
    <property type="entry name" value="Bacterial luciferase-like"/>
    <property type="match status" value="1"/>
</dbReference>
<keyword evidence="4 8" id="KW-0503">Monooxygenase</keyword>
<dbReference type="Proteomes" id="UP000561066">
    <property type="component" value="Unassembled WGS sequence"/>
</dbReference>
<evidence type="ECO:0000256" key="3">
    <source>
        <dbReference type="ARBA" id="ARBA00023002"/>
    </source>
</evidence>
<feature type="binding site" evidence="6">
    <location>
        <position position="52"/>
    </location>
    <ligand>
        <name>FMN</name>
        <dbReference type="ChEBI" id="CHEBI:58210"/>
    </ligand>
</feature>
<dbReference type="Pfam" id="PF00296">
    <property type="entry name" value="Bac_luciferase"/>
    <property type="match status" value="1"/>
</dbReference>
<keyword evidence="1 6" id="KW-0285">Flavoprotein</keyword>
<comment type="caution">
    <text evidence="8">The sequence shown here is derived from an EMBL/GenBank/DDBJ whole genome shotgun (WGS) entry which is preliminary data.</text>
</comment>
<evidence type="ECO:0000313" key="8">
    <source>
        <dbReference type="EMBL" id="MBB2174970.1"/>
    </source>
</evidence>
<proteinExistence type="inferred from homology"/>
<feature type="binding site" evidence="6">
    <location>
        <position position="148"/>
    </location>
    <ligand>
        <name>FMN</name>
        <dbReference type="ChEBI" id="CHEBI:58210"/>
    </ligand>
</feature>
<evidence type="ECO:0000256" key="1">
    <source>
        <dbReference type="ARBA" id="ARBA00022630"/>
    </source>
</evidence>
<evidence type="ECO:0000256" key="2">
    <source>
        <dbReference type="ARBA" id="ARBA00022643"/>
    </source>
</evidence>
<reference evidence="8 9" key="1">
    <citation type="submission" date="2020-04" db="EMBL/GenBank/DDBJ databases">
        <title>Description of novel Gluconacetobacter.</title>
        <authorList>
            <person name="Sombolestani A."/>
        </authorList>
    </citation>
    <scope>NUCLEOTIDE SEQUENCE [LARGE SCALE GENOMIC DNA]</scope>
    <source>
        <strain evidence="8 9">LMG 21312</strain>
    </source>
</reference>
<organism evidence="8 9">
    <name type="scientific">Gluconacetobacter johannae</name>
    <dbReference type="NCBI Taxonomy" id="112140"/>
    <lineage>
        <taxon>Bacteria</taxon>
        <taxon>Pseudomonadati</taxon>
        <taxon>Pseudomonadota</taxon>
        <taxon>Alphaproteobacteria</taxon>
        <taxon>Acetobacterales</taxon>
        <taxon>Acetobacteraceae</taxon>
        <taxon>Gluconacetobacter</taxon>
    </lineage>
</organism>
<dbReference type="InterPro" id="IPR016215">
    <property type="entry name" value="NTA_MOA"/>
</dbReference>
<keyword evidence="3 8" id="KW-0560">Oxidoreductase</keyword>
<evidence type="ECO:0000313" key="9">
    <source>
        <dbReference type="Proteomes" id="UP000561066"/>
    </source>
</evidence>
<dbReference type="Gene3D" id="3.20.20.30">
    <property type="entry name" value="Luciferase-like domain"/>
    <property type="match status" value="1"/>
</dbReference>
<evidence type="ECO:0000256" key="4">
    <source>
        <dbReference type="ARBA" id="ARBA00023033"/>
    </source>
</evidence>
<dbReference type="GO" id="GO:0004497">
    <property type="term" value="F:monooxygenase activity"/>
    <property type="evidence" value="ECO:0007669"/>
    <property type="project" value="UniProtKB-KW"/>
</dbReference>
<dbReference type="AlphaFoldDB" id="A0A7W4J584"/>
<dbReference type="GO" id="GO:0016705">
    <property type="term" value="F:oxidoreductase activity, acting on paired donors, with incorporation or reduction of molecular oxygen"/>
    <property type="evidence" value="ECO:0007669"/>
    <property type="project" value="InterPro"/>
</dbReference>
<dbReference type="NCBIfam" id="TIGR03860">
    <property type="entry name" value="FMN_nitrolo"/>
    <property type="match status" value="1"/>
</dbReference>
<keyword evidence="2 6" id="KW-0288">FMN</keyword>
<evidence type="ECO:0000259" key="7">
    <source>
        <dbReference type="Pfam" id="PF00296"/>
    </source>
</evidence>
<keyword evidence="9" id="KW-1185">Reference proteome</keyword>
<evidence type="ECO:0000256" key="5">
    <source>
        <dbReference type="ARBA" id="ARBA00033748"/>
    </source>
</evidence>
<feature type="domain" description="Luciferase-like" evidence="7">
    <location>
        <begin position="34"/>
        <end position="389"/>
    </location>
</feature>
<dbReference type="EC" id="1.14.-.-" evidence="8"/>
<sequence>MNLCFDVSYIALDGRWRAPGSWVGRRFPDVGMYEDIARLAERGCLDLIFSGDGTGVPSTWEDSTDDAVRWGVSWPRQDMNPLMVAMSRVTRHVGFGLTYSSTFMHPYYLARLMNALDHVSDGRMALNLVTTTRRADAANFGFDDLAEHNTRYERMEEFVDVCRALWDGVEPDAMIWDRETGQVGDPAKVHAINHRGQFFQVKGPLNTPPSPQGRPILVQAGGSPRGIRAAAGFVDVAFGEDKALALQVQQRKDFDAALRHVGRDPARVGIIWQQPMIVAETEQEAVREREGLLGMIPKEVAGVYLSHNSGYDFSKLPRRFRLDELNAEIAATQATPVGFVHALAHKLGAETEISREEFFEYGVRRATSYDTTFAGSAAQAADYLEETFEATGSRGGFMLGHPMVMPGDLARIVDFLVPELQRRGRFRKAYSGRTLRDTLMDIYDE</sequence>
<accession>A0A7W4J584</accession>
<dbReference type="PANTHER" id="PTHR30011:SF16">
    <property type="entry name" value="C2H2 FINGER DOMAIN TRANSCRIPTION FACTOR (EUROFUNG)-RELATED"/>
    <property type="match status" value="1"/>
</dbReference>
<gene>
    <name evidence="8" type="ORF">HLH21_03395</name>
</gene>
<name>A0A7W4J584_9PROT</name>